<reference evidence="4 5" key="1">
    <citation type="submission" date="2014-04" db="EMBL/GenBank/DDBJ databases">
        <title>Genome assembly of Hyalangium minutum DSM 14724.</title>
        <authorList>
            <person name="Sharma G."/>
            <person name="Subramanian S."/>
        </authorList>
    </citation>
    <scope>NUCLEOTIDE SEQUENCE [LARGE SCALE GENOMIC DNA]</scope>
    <source>
        <strain evidence="4 5">DSM 14724</strain>
    </source>
</reference>
<dbReference type="InterPro" id="IPR008984">
    <property type="entry name" value="SMAD_FHA_dom_sf"/>
</dbReference>
<evidence type="ECO:0000313" key="5">
    <source>
        <dbReference type="Proteomes" id="UP000028725"/>
    </source>
</evidence>
<dbReference type="InterPro" id="IPR050923">
    <property type="entry name" value="Cell_Proc_Reg/RNA_Proc"/>
</dbReference>
<keyword evidence="5" id="KW-1185">Reference proteome</keyword>
<dbReference type="Pfam" id="PF00498">
    <property type="entry name" value="FHA"/>
    <property type="match status" value="1"/>
</dbReference>
<sequence length="532" mass="58783">MVLHDQGVSRRHARILSRGGRHYVIDLGSAKGTSVNGKPLARDKEHELRSGDRLAVGPIEFLFTALNPTEKERPAVPAPPLGKRGRSSTLITRAETQQEMQAIESEDTGRFRTLPEMSVLAPLPKGAASSAFSDFEMATVLNKPGPESQAPSEATAINAPRALHAPATIAEMPIPTVIRMPAQLAKAAAAPLDATGDTDVSTVNMKASPKATAPSAAERARLRRQQMTSLQGQLLVKWRELPPRLRAVAGVVTGLFILMVVLGLLSSTRSVKGPARPSGPEPTELGASPVSDSFGLGDGVTWKQPDAKGFEFQFASPTRALAVLHYQARDISQSREVSISLNGVDLGWVPTDSQESEERELQLLLPLAMLRRGETNRVTFDNVLNPPAEDRWRVWNVYVEVIPVPELPQAQLMANANKEAATARRFYEQKDVGSENLYKSWKLFRSSWITLEAMERKPEDLYEDVRYMLARTAGEMDQTCRKLMLDFQRSIQYRDGDKALATVQEVIRRFPTTEHRCHNLAIEKATEYELPL</sequence>
<evidence type="ECO:0000313" key="4">
    <source>
        <dbReference type="EMBL" id="KFE66409.1"/>
    </source>
</evidence>
<organism evidence="4 5">
    <name type="scientific">Hyalangium minutum</name>
    <dbReference type="NCBI Taxonomy" id="394096"/>
    <lineage>
        <taxon>Bacteria</taxon>
        <taxon>Pseudomonadati</taxon>
        <taxon>Myxococcota</taxon>
        <taxon>Myxococcia</taxon>
        <taxon>Myxococcales</taxon>
        <taxon>Cystobacterineae</taxon>
        <taxon>Archangiaceae</taxon>
        <taxon>Hyalangium</taxon>
    </lineage>
</organism>
<evidence type="ECO:0000256" key="1">
    <source>
        <dbReference type="SAM" id="MobiDB-lite"/>
    </source>
</evidence>
<name>A0A085WFE6_9BACT</name>
<dbReference type="SMART" id="SM00240">
    <property type="entry name" value="FHA"/>
    <property type="match status" value="1"/>
</dbReference>
<evidence type="ECO:0000259" key="3">
    <source>
        <dbReference type="PROSITE" id="PS50006"/>
    </source>
</evidence>
<dbReference type="SUPFAM" id="SSF49879">
    <property type="entry name" value="SMAD/FHA domain"/>
    <property type="match status" value="1"/>
</dbReference>
<gene>
    <name evidence="4" type="ORF">DB31_0882</name>
</gene>
<feature type="domain" description="FHA" evidence="3">
    <location>
        <begin position="1"/>
        <end position="40"/>
    </location>
</feature>
<dbReference type="InterPro" id="IPR000253">
    <property type="entry name" value="FHA_dom"/>
</dbReference>
<dbReference type="Proteomes" id="UP000028725">
    <property type="component" value="Unassembled WGS sequence"/>
</dbReference>
<accession>A0A085WFE6</accession>
<dbReference type="AlphaFoldDB" id="A0A085WFE6"/>
<keyword evidence="2" id="KW-0472">Membrane</keyword>
<dbReference type="PANTHER" id="PTHR23308">
    <property type="entry name" value="NUCLEAR INHIBITOR OF PROTEIN PHOSPHATASE-1"/>
    <property type="match status" value="1"/>
</dbReference>
<evidence type="ECO:0000256" key="2">
    <source>
        <dbReference type="SAM" id="Phobius"/>
    </source>
</evidence>
<feature type="transmembrane region" description="Helical" evidence="2">
    <location>
        <begin position="247"/>
        <end position="266"/>
    </location>
</feature>
<dbReference type="Gene3D" id="2.60.200.20">
    <property type="match status" value="1"/>
</dbReference>
<dbReference type="STRING" id="394096.DB31_0882"/>
<comment type="caution">
    <text evidence="4">The sequence shown here is derived from an EMBL/GenBank/DDBJ whole genome shotgun (WGS) entry which is preliminary data.</text>
</comment>
<dbReference type="PROSITE" id="PS50006">
    <property type="entry name" value="FHA_DOMAIN"/>
    <property type="match status" value="1"/>
</dbReference>
<keyword evidence="2" id="KW-0812">Transmembrane</keyword>
<dbReference type="PATRIC" id="fig|394096.3.peg.5228"/>
<dbReference type="EMBL" id="JMCB01000010">
    <property type="protein sequence ID" value="KFE66409.1"/>
    <property type="molecule type" value="Genomic_DNA"/>
</dbReference>
<feature type="region of interest" description="Disordered" evidence="1">
    <location>
        <begin position="270"/>
        <end position="290"/>
    </location>
</feature>
<protein>
    <recommendedName>
        <fullName evidence="3">FHA domain-containing protein</fullName>
    </recommendedName>
</protein>
<keyword evidence="2" id="KW-1133">Transmembrane helix</keyword>
<proteinExistence type="predicted"/>
<dbReference type="CDD" id="cd00060">
    <property type="entry name" value="FHA"/>
    <property type="match status" value="1"/>
</dbReference>